<sequence length="489" mass="53490">MGKEPLLQKVRIQEDIESDKKTRVNGGDDDSPVTFVLLLTTLTVLWGSFSYGTAAGFTSPAQTGMIKGLNLSLAEFSFFGSVLTIGGLVGATLSGRFADLFGRRGAMWVSNSFCLVGWLMIAFAQATWSLYIGRFLLGVAAGVTSYVVPVYIVEIAPKRVRGTFSAVSTLVMCASVSSSFLVGSVVSWQNLALLSTVPCVLEFAGLFFIPESPRWLSRNGRVKESEVALQRLRGSSTDISNEAAEIKKYMENLQESKEDGFLELFKPRYSRAVTVGIGLLVLQQLGGLSGYTFYLSSIFRKAGFPNNVGVTIATVVQSTMSVFGLIIVDKFGRRPLLMVIAYFKSLLLNDPTCCDRHDVFGVIHHRAVVFVSGIFSYALLENYTSISTFIGVLVFLTSITIGIGGIPWVIVSEMTPMNIKGSSGTLCNITSWSSNWFVAYTFNFLFEWSSSGVFFIYSMISGVGIVFVMKMVPETRGRSLEEIQADITR</sequence>
<keyword evidence="7 8" id="KW-0472">Membrane</keyword>
<evidence type="ECO:0000313" key="10">
    <source>
        <dbReference type="EMBL" id="KAG2306364.1"/>
    </source>
</evidence>
<dbReference type="InterPro" id="IPR003663">
    <property type="entry name" value="Sugar/inositol_transpt"/>
</dbReference>
<evidence type="ECO:0000259" key="9">
    <source>
        <dbReference type="PROSITE" id="PS50850"/>
    </source>
</evidence>
<feature type="transmembrane region" description="Helical" evidence="8">
    <location>
        <begin position="131"/>
        <end position="152"/>
    </location>
</feature>
<dbReference type="SUPFAM" id="SSF103473">
    <property type="entry name" value="MFS general substrate transporter"/>
    <property type="match status" value="1"/>
</dbReference>
<dbReference type="GO" id="GO:0016020">
    <property type="term" value="C:membrane"/>
    <property type="evidence" value="ECO:0007669"/>
    <property type="project" value="UniProtKB-SubCell"/>
</dbReference>
<dbReference type="EMBL" id="JAAMPC010000006">
    <property type="protein sequence ID" value="KAG2306364.1"/>
    <property type="molecule type" value="Genomic_DNA"/>
</dbReference>
<dbReference type="FunFam" id="1.20.1250.20:FF:000043">
    <property type="entry name" value="sugar transporter ERD6-like 6"/>
    <property type="match status" value="1"/>
</dbReference>
<protein>
    <recommendedName>
        <fullName evidence="9">Major facilitator superfamily (MFS) profile domain-containing protein</fullName>
    </recommendedName>
</protein>
<keyword evidence="3" id="KW-0813">Transport</keyword>
<evidence type="ECO:0000256" key="6">
    <source>
        <dbReference type="ARBA" id="ARBA00022989"/>
    </source>
</evidence>
<keyword evidence="4" id="KW-0762">Sugar transport</keyword>
<dbReference type="CDD" id="cd17358">
    <property type="entry name" value="MFS_GLUT6_8_Class3_like"/>
    <property type="match status" value="1"/>
</dbReference>
<dbReference type="InterPro" id="IPR036259">
    <property type="entry name" value="MFS_trans_sf"/>
</dbReference>
<feature type="transmembrane region" description="Helical" evidence="8">
    <location>
        <begin position="308"/>
        <end position="328"/>
    </location>
</feature>
<evidence type="ECO:0000256" key="8">
    <source>
        <dbReference type="SAM" id="Phobius"/>
    </source>
</evidence>
<feature type="transmembrane region" description="Helical" evidence="8">
    <location>
        <begin position="33"/>
        <end position="51"/>
    </location>
</feature>
<reference evidence="10 11" key="1">
    <citation type="submission" date="2020-02" db="EMBL/GenBank/DDBJ databases">
        <authorList>
            <person name="Ma Q."/>
            <person name="Huang Y."/>
            <person name="Song X."/>
            <person name="Pei D."/>
        </authorList>
    </citation>
    <scope>NUCLEOTIDE SEQUENCE [LARGE SCALE GENOMIC DNA]</scope>
    <source>
        <strain evidence="10">Sxm20200214</strain>
        <tissue evidence="10">Leaf</tissue>
    </source>
</reference>
<dbReference type="PANTHER" id="PTHR48021">
    <property type="match status" value="1"/>
</dbReference>
<feature type="transmembrane region" description="Helical" evidence="8">
    <location>
        <begin position="71"/>
        <end position="93"/>
    </location>
</feature>
<feature type="transmembrane region" description="Helical" evidence="8">
    <location>
        <begin position="164"/>
        <end position="185"/>
    </location>
</feature>
<dbReference type="InterPro" id="IPR044775">
    <property type="entry name" value="MFS_ERD6/Tret1-like"/>
</dbReference>
<comment type="subcellular location">
    <subcellularLocation>
        <location evidence="1">Membrane</location>
        <topology evidence="1">Multi-pass membrane protein</topology>
    </subcellularLocation>
</comment>
<dbReference type="InterPro" id="IPR020846">
    <property type="entry name" value="MFS_dom"/>
</dbReference>
<feature type="transmembrane region" description="Helical" evidence="8">
    <location>
        <begin position="359"/>
        <end position="380"/>
    </location>
</feature>
<feature type="transmembrane region" description="Helical" evidence="8">
    <location>
        <begin position="386"/>
        <end position="411"/>
    </location>
</feature>
<keyword evidence="5 8" id="KW-0812">Transmembrane</keyword>
<dbReference type="PROSITE" id="PS00217">
    <property type="entry name" value="SUGAR_TRANSPORT_2"/>
    <property type="match status" value="1"/>
</dbReference>
<dbReference type="PROSITE" id="PS00216">
    <property type="entry name" value="SUGAR_TRANSPORT_1"/>
    <property type="match status" value="2"/>
</dbReference>
<evidence type="ECO:0000313" key="11">
    <source>
        <dbReference type="Proteomes" id="UP000886595"/>
    </source>
</evidence>
<dbReference type="PANTHER" id="PTHR48021:SF30">
    <property type="entry name" value="MAJOR FACILITATOR SUPERFAMILY (MFS) PROFILE DOMAIN-CONTAINING PROTEIN"/>
    <property type="match status" value="1"/>
</dbReference>
<evidence type="ECO:0000256" key="7">
    <source>
        <dbReference type="ARBA" id="ARBA00023136"/>
    </source>
</evidence>
<gene>
    <name evidence="10" type="ORF">Bca52824_026112</name>
</gene>
<dbReference type="Gene3D" id="1.20.1250.20">
    <property type="entry name" value="MFS general substrate transporter like domains"/>
    <property type="match status" value="1"/>
</dbReference>
<evidence type="ECO:0000256" key="3">
    <source>
        <dbReference type="ARBA" id="ARBA00022448"/>
    </source>
</evidence>
<evidence type="ECO:0000256" key="4">
    <source>
        <dbReference type="ARBA" id="ARBA00022597"/>
    </source>
</evidence>
<dbReference type="OrthoDB" id="6133115at2759"/>
<dbReference type="AlphaFoldDB" id="A0A8X7SFZ3"/>
<feature type="transmembrane region" description="Helical" evidence="8">
    <location>
        <begin position="105"/>
        <end position="125"/>
    </location>
</feature>
<dbReference type="Proteomes" id="UP000886595">
    <property type="component" value="Unassembled WGS sequence"/>
</dbReference>
<evidence type="ECO:0000256" key="2">
    <source>
        <dbReference type="ARBA" id="ARBA00010992"/>
    </source>
</evidence>
<evidence type="ECO:0000256" key="5">
    <source>
        <dbReference type="ARBA" id="ARBA00022692"/>
    </source>
</evidence>
<dbReference type="PROSITE" id="PS50850">
    <property type="entry name" value="MFS"/>
    <property type="match status" value="1"/>
</dbReference>
<dbReference type="GO" id="GO:0051119">
    <property type="term" value="F:sugar transmembrane transporter activity"/>
    <property type="evidence" value="ECO:0007669"/>
    <property type="project" value="InterPro"/>
</dbReference>
<evidence type="ECO:0000256" key="1">
    <source>
        <dbReference type="ARBA" id="ARBA00004141"/>
    </source>
</evidence>
<dbReference type="InterPro" id="IPR005829">
    <property type="entry name" value="Sugar_transporter_CS"/>
</dbReference>
<feature type="transmembrane region" description="Helical" evidence="8">
    <location>
        <begin position="191"/>
        <end position="209"/>
    </location>
</feature>
<feature type="domain" description="Major facilitator superfamily (MFS) profile" evidence="9">
    <location>
        <begin position="36"/>
        <end position="476"/>
    </location>
</feature>
<name>A0A8X7SFZ3_BRACI</name>
<proteinExistence type="inferred from homology"/>
<comment type="caution">
    <text evidence="10">The sequence shown here is derived from an EMBL/GenBank/DDBJ whole genome shotgun (WGS) entry which is preliminary data.</text>
</comment>
<feature type="transmembrane region" description="Helical" evidence="8">
    <location>
        <begin position="272"/>
        <end position="296"/>
    </location>
</feature>
<organism evidence="10 11">
    <name type="scientific">Brassica carinata</name>
    <name type="common">Ethiopian mustard</name>
    <name type="synonym">Abyssinian cabbage</name>
    <dbReference type="NCBI Taxonomy" id="52824"/>
    <lineage>
        <taxon>Eukaryota</taxon>
        <taxon>Viridiplantae</taxon>
        <taxon>Streptophyta</taxon>
        <taxon>Embryophyta</taxon>
        <taxon>Tracheophyta</taxon>
        <taxon>Spermatophyta</taxon>
        <taxon>Magnoliopsida</taxon>
        <taxon>eudicotyledons</taxon>
        <taxon>Gunneridae</taxon>
        <taxon>Pentapetalae</taxon>
        <taxon>rosids</taxon>
        <taxon>malvids</taxon>
        <taxon>Brassicales</taxon>
        <taxon>Brassicaceae</taxon>
        <taxon>Brassiceae</taxon>
        <taxon>Brassica</taxon>
    </lineage>
</organism>
<dbReference type="InterPro" id="IPR005828">
    <property type="entry name" value="MFS_sugar_transport-like"/>
</dbReference>
<keyword evidence="6 8" id="KW-1133">Transmembrane helix</keyword>
<dbReference type="Pfam" id="PF00083">
    <property type="entry name" value="Sugar_tr"/>
    <property type="match status" value="1"/>
</dbReference>
<dbReference type="PRINTS" id="PR00171">
    <property type="entry name" value="SUGRTRNSPORT"/>
</dbReference>
<keyword evidence="11" id="KW-1185">Reference proteome</keyword>
<accession>A0A8X7SFZ3</accession>
<feature type="transmembrane region" description="Helical" evidence="8">
    <location>
        <begin position="448"/>
        <end position="469"/>
    </location>
</feature>
<comment type="similarity">
    <text evidence="2">Belongs to the major facilitator superfamily. Sugar transporter (TC 2.A.1.1) family.</text>
</comment>
<dbReference type="InterPro" id="IPR050549">
    <property type="entry name" value="MFS_Trehalose_Transporter"/>
</dbReference>